<feature type="chain" id="PRO_5014108785" evidence="4">
    <location>
        <begin position="22"/>
        <end position="246"/>
    </location>
</feature>
<evidence type="ECO:0000256" key="3">
    <source>
        <dbReference type="ARBA" id="ARBA00060902"/>
    </source>
</evidence>
<dbReference type="Pfam" id="PF06585">
    <property type="entry name" value="JHBP"/>
    <property type="match status" value="1"/>
</dbReference>
<reference evidence="5" key="1">
    <citation type="submission" date="2013-04" db="EMBL/GenBank/DDBJ databases">
        <title>An insight into the transcriptome of the digestive tract of the blood sucking bug, Rhodnius prolixus.</title>
        <authorList>
            <person name="Ribeiro J.M.C."/>
            <person name="Genta F.A."/>
            <person name="Sorgine M.H.F."/>
            <person name="Paiva-Silva G.O."/>
            <person name="Majerowicz D."/>
            <person name="Medeiros M."/>
            <person name="Koerich L."/>
            <person name="Terra W.R."/>
            <person name="Ferreira C."/>
            <person name="Pimentel A.C."/>
            <person name="Bisch P.M."/>
            <person name="Diniz M.M.P."/>
            <person name="Nascimento R."/>
            <person name="Salmon D."/>
            <person name="Silber A.M."/>
            <person name="Alves M."/>
            <person name="Oliveira M.F."/>
            <person name="Gondim K.C."/>
            <person name="Silva Neto M.A.C."/>
            <person name="Atella G.C."/>
            <person name="Araujo H."/>
            <person name="Dias F.S."/>
            <person name="Polycarpo C.R."/>
            <person name="Fampa P."/>
            <person name="Melo A.C."/>
            <person name="Tanaka A.S."/>
            <person name="Balczun C."/>
            <person name="Oliveira J.H.M."/>
            <person name="Goncalves R."/>
            <person name="Lazoski C."/>
            <person name="Pereira M.A."/>
            <person name="Rivera-Pomar R."/>
            <person name="Diambra L."/>
            <person name="Schaub G.A."/>
            <person name="Garcia E.S."/>
            <person name="Azambuja P."/>
            <person name="Braz G.R.C."/>
            <person name="Oliveira P.L."/>
        </authorList>
    </citation>
    <scope>NUCLEOTIDE SEQUENCE</scope>
</reference>
<sequence length="246" mass="27752">MLVLPFLFVTYFCSLATGLQAGDYFKLCKRNDPELGNCIKDSLNQMKPLLRKGIPQLKIPSLDPMVIPRVNVKQGSGPVSMDSTFTNLKINGITDFTIKNIRPDLDNNQIDFEATLPYMYNVGDYKIEGKILVLPISGNGDSWSNYTDVNIKATLKGEPEAKGGKTFFKIKEFKFDLNVGRAIIHLNNLFNGNKELGDAMNNFMIENWEVVYKELKPVVNEAVSAILLDVAQKVFNRFPMDELFLQ</sequence>
<dbReference type="PANTHER" id="PTHR11008:SF41">
    <property type="entry name" value="RE70318P"/>
    <property type="match status" value="1"/>
</dbReference>
<evidence type="ECO:0000313" key="5">
    <source>
        <dbReference type="EMBL" id="JAA75174.1"/>
    </source>
</evidence>
<protein>
    <submittedName>
        <fullName evidence="5 6">Putative odorant binding protein</fullName>
    </submittedName>
</protein>
<dbReference type="EMBL" id="GAHY01002336">
    <property type="protein sequence ID" value="JAA75174.1"/>
    <property type="molecule type" value="mRNA"/>
</dbReference>
<reference evidence="7" key="2">
    <citation type="submission" date="2015-04" db="EMBL/GenBank/DDBJ databases">
        <authorList>
            <person name="Wilson R.K."/>
            <person name="Warren W."/>
            <person name="Dotson E."/>
            <person name="Oliveira P.L."/>
        </authorList>
    </citation>
    <scope>NUCLEOTIDE SEQUENCE</scope>
</reference>
<reference evidence="6" key="3">
    <citation type="submission" date="2015-05" db="UniProtKB">
        <authorList>
            <consortium name="EnsemblMetazoa"/>
        </authorList>
    </citation>
    <scope>IDENTIFICATION</scope>
</reference>
<dbReference type="HOGENOM" id="CLU_069908_0_0_1"/>
<dbReference type="eggNOG" id="ENOG502RASS">
    <property type="taxonomic scope" value="Eukaryota"/>
</dbReference>
<organism evidence="5">
    <name type="scientific">Rhodnius prolixus</name>
    <name type="common">Triatomid bug</name>
    <dbReference type="NCBI Taxonomy" id="13249"/>
    <lineage>
        <taxon>Eukaryota</taxon>
        <taxon>Metazoa</taxon>
        <taxon>Ecdysozoa</taxon>
        <taxon>Arthropoda</taxon>
        <taxon>Hexapoda</taxon>
        <taxon>Insecta</taxon>
        <taxon>Pterygota</taxon>
        <taxon>Neoptera</taxon>
        <taxon>Paraneoptera</taxon>
        <taxon>Hemiptera</taxon>
        <taxon>Heteroptera</taxon>
        <taxon>Panheteroptera</taxon>
        <taxon>Cimicomorpha</taxon>
        <taxon>Reduviidae</taxon>
        <taxon>Triatominae</taxon>
        <taxon>Rhodnius</taxon>
    </lineage>
</organism>
<dbReference type="GO" id="GO:0005615">
    <property type="term" value="C:extracellular space"/>
    <property type="evidence" value="ECO:0007669"/>
    <property type="project" value="TreeGrafter"/>
</dbReference>
<dbReference type="GeneID" id="141454005"/>
<dbReference type="Gene3D" id="3.15.10.30">
    <property type="entry name" value="Haemolymph juvenile hormone binding protein"/>
    <property type="match status" value="1"/>
</dbReference>
<evidence type="ECO:0000256" key="1">
    <source>
        <dbReference type="ARBA" id="ARBA00022729"/>
    </source>
</evidence>
<dbReference type="EnsemblMetazoa" id="RPRC006285-RA">
    <property type="protein sequence ID" value="RPRC006285-PA"/>
    <property type="gene ID" value="RPRC006285"/>
</dbReference>
<dbReference type="OMA" id="GDSWSNY"/>
<dbReference type="SMART" id="SM00700">
    <property type="entry name" value="JHBP"/>
    <property type="match status" value="1"/>
</dbReference>
<dbReference type="VEuPathDB" id="VectorBase:RPRC006285"/>
<dbReference type="InParanoid" id="R4G2S7"/>
<feature type="signal peptide" evidence="4">
    <location>
        <begin position="1"/>
        <end position="21"/>
    </location>
</feature>
<keyword evidence="2" id="KW-0090">Biological rhythms</keyword>
<name>R4G2S7_RHOPR</name>
<accession>R4G2S7</accession>
<keyword evidence="7" id="KW-1185">Reference proteome</keyword>
<dbReference type="FunCoup" id="R4G2S7">
    <property type="interactions" value="20"/>
</dbReference>
<dbReference type="InterPro" id="IPR010562">
    <property type="entry name" value="Haemolymph_juvenile_hormone-bd"/>
</dbReference>
<dbReference type="Proteomes" id="UP000015103">
    <property type="component" value="Unassembled WGS sequence"/>
</dbReference>
<comment type="similarity">
    <text evidence="3">Belongs to the TO family.</text>
</comment>
<evidence type="ECO:0000256" key="2">
    <source>
        <dbReference type="ARBA" id="ARBA00023108"/>
    </source>
</evidence>
<evidence type="ECO:0000313" key="7">
    <source>
        <dbReference type="Proteomes" id="UP000015103"/>
    </source>
</evidence>
<dbReference type="EMBL" id="ACPB03009186">
    <property type="status" value="NOT_ANNOTATED_CDS"/>
    <property type="molecule type" value="Genomic_DNA"/>
</dbReference>
<evidence type="ECO:0000313" key="6">
    <source>
        <dbReference type="EnsemblMetazoa" id="RPRC006285-PA"/>
    </source>
</evidence>
<dbReference type="InterPro" id="IPR038606">
    <property type="entry name" value="To_sf"/>
</dbReference>
<evidence type="ECO:0000256" key="4">
    <source>
        <dbReference type="SAM" id="SignalP"/>
    </source>
</evidence>
<dbReference type="RefSeq" id="XP_073983828.1">
    <property type="nucleotide sequence ID" value="XM_074127727.1"/>
</dbReference>
<dbReference type="FunFam" id="3.15.10.30:FF:000001">
    <property type="entry name" value="Takeout-like protein 1"/>
    <property type="match status" value="1"/>
</dbReference>
<dbReference type="PANTHER" id="PTHR11008">
    <property type="entry name" value="PROTEIN TAKEOUT-LIKE PROTEIN"/>
    <property type="match status" value="1"/>
</dbReference>
<proteinExistence type="evidence at transcript level"/>
<keyword evidence="1 4" id="KW-0732">Signal</keyword>
<dbReference type="AlphaFoldDB" id="R4G2S7"/>
<dbReference type="STRING" id="13249.R4G2S7"/>
<dbReference type="GO" id="GO:0007623">
    <property type="term" value="P:circadian rhythm"/>
    <property type="evidence" value="ECO:0007669"/>
    <property type="project" value="UniProtKB-ARBA"/>
</dbReference>